<dbReference type="AlphaFoldDB" id="B9L678"/>
<keyword evidence="2" id="KW-1185">Reference proteome</keyword>
<dbReference type="OrthoDB" id="9952415at2"/>
<gene>
    <name evidence="1" type="ordered locus">NAMH_1474</name>
</gene>
<dbReference type="HOGENOM" id="CLU_2539050_0_0_7"/>
<reference evidence="1 2" key="1">
    <citation type="journal article" date="2009" name="PLoS Genet.">
        <title>Adaptations to submarine hydrothermal environments exemplified by the genome of Nautilia profundicola.</title>
        <authorList>
            <person name="Campbell B.J."/>
            <person name="Smith J.L."/>
            <person name="Hanson T.E."/>
            <person name="Klotz M.G."/>
            <person name="Stein L.Y."/>
            <person name="Lee C.K."/>
            <person name="Wu D."/>
            <person name="Robinson J.M."/>
            <person name="Khouri H.M."/>
            <person name="Eisen J.A."/>
            <person name="Cary S.C."/>
        </authorList>
    </citation>
    <scope>NUCLEOTIDE SEQUENCE [LARGE SCALE GENOMIC DNA]</scope>
    <source>
        <strain evidence="2">ATCC BAA-1463 / DSM 18972 / AmH</strain>
    </source>
</reference>
<name>B9L678_NAUPA</name>
<dbReference type="RefSeq" id="WP_012663530.1">
    <property type="nucleotide sequence ID" value="NC_012115.1"/>
</dbReference>
<proteinExistence type="predicted"/>
<accession>B9L678</accession>
<sequence>MQISHINSFNFNNNFSLQDINQNLKLDEKQALRKALMQVPSKDLPKVLEKIKKIPVDENYINNILKTLQQEKEYKKEGFEIYA</sequence>
<dbReference type="KEGG" id="nam:NAMH_1474"/>
<dbReference type="EMBL" id="CP001279">
    <property type="protein sequence ID" value="ACM92158.1"/>
    <property type="molecule type" value="Genomic_DNA"/>
</dbReference>
<dbReference type="STRING" id="598659.NAMH_1474"/>
<protein>
    <submittedName>
        <fullName evidence="1">Uncharacterized protein</fullName>
    </submittedName>
</protein>
<dbReference type="Proteomes" id="UP000000448">
    <property type="component" value="Chromosome"/>
</dbReference>
<evidence type="ECO:0000313" key="1">
    <source>
        <dbReference type="EMBL" id="ACM92158.1"/>
    </source>
</evidence>
<organism evidence="1 2">
    <name type="scientific">Nautilia profundicola (strain ATCC BAA-1463 / DSM 18972 / AmH)</name>
    <dbReference type="NCBI Taxonomy" id="598659"/>
    <lineage>
        <taxon>Bacteria</taxon>
        <taxon>Pseudomonadati</taxon>
        <taxon>Campylobacterota</taxon>
        <taxon>Epsilonproteobacteria</taxon>
        <taxon>Nautiliales</taxon>
        <taxon>Nautiliaceae</taxon>
        <taxon>Nautilia</taxon>
    </lineage>
</organism>
<evidence type="ECO:0000313" key="2">
    <source>
        <dbReference type="Proteomes" id="UP000000448"/>
    </source>
</evidence>